<reference evidence="10" key="1">
    <citation type="submission" date="2018-07" db="EMBL/GenBank/DDBJ databases">
        <authorList>
            <person name="Quirk P.G."/>
            <person name="Krulwich T.A."/>
        </authorList>
    </citation>
    <scope>NUCLEOTIDE SEQUENCE</scope>
</reference>
<accession>A0A386AZS0</accession>
<protein>
    <recommendedName>
        <fullName evidence="4">Photosystem I assembly protein Ycf4</fullName>
    </recommendedName>
</protein>
<evidence type="ECO:0000256" key="4">
    <source>
        <dbReference type="ARBA" id="ARBA00015395"/>
    </source>
</evidence>
<keyword evidence="10" id="KW-0150">Chloroplast</keyword>
<keyword evidence="7 9" id="KW-1133">Transmembrane helix</keyword>
<feature type="transmembrane region" description="Helical" evidence="9">
    <location>
        <begin position="66"/>
        <end position="90"/>
    </location>
</feature>
<dbReference type="GeneID" id="38278732"/>
<reference evidence="10" key="2">
    <citation type="journal article" date="2019" name="Mol. Phylogenet. Evol.">
        <title>Reassessment of the classification of bryopsidales (chlorophyta) based on chloroplast phylogenomic analyses.</title>
        <authorList>
            <person name="Cremen M.C."/>
            <person name="Leliaert F."/>
            <person name="West J."/>
            <person name="Lam D.W."/>
            <person name="Shimada S."/>
            <person name="Lopez-Bautista J.M."/>
            <person name="Verbruggen H."/>
        </authorList>
    </citation>
    <scope>NUCLEOTIDE SEQUENCE</scope>
</reference>
<geneLocation type="chloroplast" evidence="10"/>
<comment type="subcellular location">
    <subcellularLocation>
        <location evidence="2">Membrane</location>
        <topology evidence="2">Multi-pass membrane protein</topology>
    </subcellularLocation>
</comment>
<dbReference type="AlphaFoldDB" id="A0A386AZS0"/>
<evidence type="ECO:0000313" key="10">
    <source>
        <dbReference type="EMBL" id="AYC64931.1"/>
    </source>
</evidence>
<dbReference type="RefSeq" id="YP_009518976.1">
    <property type="nucleotide sequence ID" value="NC_039521.1"/>
</dbReference>
<gene>
    <name evidence="10" type="primary">ycf4</name>
</gene>
<evidence type="ECO:0000256" key="7">
    <source>
        <dbReference type="ARBA" id="ARBA00022989"/>
    </source>
</evidence>
<feature type="transmembrane region" description="Helical" evidence="9">
    <location>
        <begin position="21"/>
        <end position="46"/>
    </location>
</feature>
<evidence type="ECO:0000256" key="3">
    <source>
        <dbReference type="ARBA" id="ARBA00008198"/>
    </source>
</evidence>
<sequence>MKKTTNNKKIIRYFVSGFKNLENFWWTCFLFFISIGFLLTGFSSYYNKNLFWFINNQNIQFFPQGFIMICFGLIGIILAIFLTLVLLWGIGSGFNEFNKQNLYIRIFRWGFPGTNRCIDLYYSWENVLKIIVELNKGLFFQYIIFLEVKEKNKKKYKIPLINIGNFITFEEIEKQISALSKFLKIPISIKV</sequence>
<keyword evidence="5" id="KW-0602">Photosynthesis</keyword>
<comment type="similarity">
    <text evidence="3">Belongs to the Ycf4 family.</text>
</comment>
<dbReference type="GO" id="GO:0009522">
    <property type="term" value="C:photosystem I"/>
    <property type="evidence" value="ECO:0007669"/>
    <property type="project" value="InterPro"/>
</dbReference>
<evidence type="ECO:0000256" key="2">
    <source>
        <dbReference type="ARBA" id="ARBA00004141"/>
    </source>
</evidence>
<dbReference type="GO" id="GO:0015979">
    <property type="term" value="P:photosynthesis"/>
    <property type="evidence" value="ECO:0007669"/>
    <property type="project" value="UniProtKB-KW"/>
</dbReference>
<proteinExistence type="inferred from homology"/>
<evidence type="ECO:0000256" key="5">
    <source>
        <dbReference type="ARBA" id="ARBA00022531"/>
    </source>
</evidence>
<keyword evidence="6 9" id="KW-0812">Transmembrane</keyword>
<evidence type="ECO:0000256" key="1">
    <source>
        <dbReference type="ARBA" id="ARBA00002862"/>
    </source>
</evidence>
<organism evidence="10">
    <name type="scientific">Boodleopsis sp. H.0758</name>
    <dbReference type="NCBI Taxonomy" id="2320802"/>
    <lineage>
        <taxon>Eukaryota</taxon>
        <taxon>Viridiplantae</taxon>
        <taxon>Chlorophyta</taxon>
        <taxon>core chlorophytes</taxon>
        <taxon>Ulvophyceae</taxon>
        <taxon>TCBD clade</taxon>
        <taxon>Bryopsidales</taxon>
        <taxon>Halimedineae</taxon>
        <taxon>Halimedaceae</taxon>
        <taxon>Rhipileae</taxon>
        <taxon>Boodleopsis</taxon>
    </lineage>
</organism>
<dbReference type="InterPro" id="IPR003359">
    <property type="entry name" value="PSI_Ycf4_assembly"/>
</dbReference>
<evidence type="ECO:0000256" key="8">
    <source>
        <dbReference type="ARBA" id="ARBA00023136"/>
    </source>
</evidence>
<dbReference type="Pfam" id="PF02392">
    <property type="entry name" value="Ycf4"/>
    <property type="match status" value="1"/>
</dbReference>
<dbReference type="EMBL" id="MH591104">
    <property type="protein sequence ID" value="AYC64931.1"/>
    <property type="molecule type" value="Genomic_DNA"/>
</dbReference>
<name>A0A386AZS0_9CHLO</name>
<evidence type="ECO:0000256" key="9">
    <source>
        <dbReference type="SAM" id="Phobius"/>
    </source>
</evidence>
<keyword evidence="8 9" id="KW-0472">Membrane</keyword>
<keyword evidence="10" id="KW-0934">Plastid</keyword>
<comment type="function">
    <text evidence="1">Seems to be required for the assembly of the photosystem I complex.</text>
</comment>
<evidence type="ECO:0000256" key="6">
    <source>
        <dbReference type="ARBA" id="ARBA00022692"/>
    </source>
</evidence>